<dbReference type="PROSITE" id="PS00107">
    <property type="entry name" value="PROTEIN_KINASE_ATP"/>
    <property type="match status" value="1"/>
</dbReference>
<dbReference type="PANTHER" id="PTHR24356">
    <property type="entry name" value="SERINE/THREONINE-PROTEIN KINASE"/>
    <property type="match status" value="1"/>
</dbReference>
<dbReference type="GO" id="GO:0005524">
    <property type="term" value="F:ATP binding"/>
    <property type="evidence" value="ECO:0007669"/>
    <property type="project" value="UniProtKB-UniRule"/>
</dbReference>
<proteinExistence type="predicted"/>
<sequence>MVYREPTQPTPRQRQETPVDPEQRLERLKKDRRDLFLAMENFWDGDKDAAFESLGETGVTIKGQHYDLVDFLGKGEYGAVFLAEHELPAGGTEAVVIKISRPFDRRDQFLSEDGTSEDRAKASRARQQVREFALQHTLGQDGSPFAKLLDGQLIPHPDDTDRKVADRRIAVLVLEKIDGTNLADLIEETGDLSQHPDIVMQVALELTRAVDIMHKAGVVHSDVHTHQIIIDDDFRARLLDFGLSQYIEPPQAKGVKYKKPVEGMVAGSPEFMPESVGDNSRSGNSPARDAYAVGRLLQHMLYGEAFKSGIDMNAKRVRTGNKVLREIDTIATSLVRSTEDPKAINIEQALEKLTALSDSAQEVAA</sequence>
<accession>A0A2M7H2K2</accession>
<comment type="catalytic activity">
    <reaction evidence="7">
        <text>L-threonyl-[protein] + ATP = O-phospho-L-threonyl-[protein] + ADP + H(+)</text>
        <dbReference type="Rhea" id="RHEA:46608"/>
        <dbReference type="Rhea" id="RHEA-COMP:11060"/>
        <dbReference type="Rhea" id="RHEA-COMP:11605"/>
        <dbReference type="ChEBI" id="CHEBI:15378"/>
        <dbReference type="ChEBI" id="CHEBI:30013"/>
        <dbReference type="ChEBI" id="CHEBI:30616"/>
        <dbReference type="ChEBI" id="CHEBI:61977"/>
        <dbReference type="ChEBI" id="CHEBI:456216"/>
        <dbReference type="EC" id="2.7.11.1"/>
    </reaction>
</comment>
<reference evidence="12 13" key="1">
    <citation type="submission" date="2017-09" db="EMBL/GenBank/DDBJ databases">
        <title>Depth-based differentiation of microbial function through sediment-hosted aquifers and enrichment of novel symbionts in the deep terrestrial subsurface.</title>
        <authorList>
            <person name="Probst A.J."/>
            <person name="Ladd B."/>
            <person name="Jarett J.K."/>
            <person name="Geller-Mcgrath D.E."/>
            <person name="Sieber C.M."/>
            <person name="Emerson J.B."/>
            <person name="Anantharaman K."/>
            <person name="Thomas B.C."/>
            <person name="Malmstrom R."/>
            <person name="Stieglmeier M."/>
            <person name="Klingl A."/>
            <person name="Woyke T."/>
            <person name="Ryan C.M."/>
            <person name="Banfield J.F."/>
        </authorList>
    </citation>
    <scope>NUCLEOTIDE SEQUENCE [LARGE SCALE GENOMIC DNA]</scope>
    <source>
        <strain evidence="12">CG15_BIG_FIL_POST_REV_8_21_14_020_45_12</strain>
    </source>
</reference>
<organism evidence="12 13">
    <name type="scientific">Candidatus Kerfeldbacteria bacterium CG15_BIG_FIL_POST_REV_8_21_14_020_45_12</name>
    <dbReference type="NCBI Taxonomy" id="2014247"/>
    <lineage>
        <taxon>Bacteria</taxon>
        <taxon>Candidatus Kerfeldiibacteriota</taxon>
    </lineage>
</organism>
<evidence type="ECO:0000256" key="6">
    <source>
        <dbReference type="ARBA" id="ARBA00022840"/>
    </source>
</evidence>
<comment type="caution">
    <text evidence="12">The sequence shown here is derived from an EMBL/GenBank/DDBJ whole genome shotgun (WGS) entry which is preliminary data.</text>
</comment>
<dbReference type="EMBL" id="PFGC01000051">
    <property type="protein sequence ID" value="PIW36477.1"/>
    <property type="molecule type" value="Genomic_DNA"/>
</dbReference>
<protein>
    <recommendedName>
        <fullName evidence="1">non-specific serine/threonine protein kinase</fullName>
        <ecNumber evidence="1">2.7.11.1</ecNumber>
    </recommendedName>
</protein>
<dbReference type="EC" id="2.7.11.1" evidence="1"/>
<dbReference type="AlphaFoldDB" id="A0A2M7H2K2"/>
<evidence type="ECO:0000256" key="4">
    <source>
        <dbReference type="ARBA" id="ARBA00022741"/>
    </source>
</evidence>
<evidence type="ECO:0000313" key="12">
    <source>
        <dbReference type="EMBL" id="PIW36477.1"/>
    </source>
</evidence>
<dbReference type="InterPro" id="IPR000719">
    <property type="entry name" value="Prot_kinase_dom"/>
</dbReference>
<evidence type="ECO:0000256" key="2">
    <source>
        <dbReference type="ARBA" id="ARBA00022527"/>
    </source>
</evidence>
<feature type="compositionally biased region" description="Basic and acidic residues" evidence="10">
    <location>
        <begin position="13"/>
        <end position="24"/>
    </location>
</feature>
<evidence type="ECO:0000313" key="13">
    <source>
        <dbReference type="Proteomes" id="UP000230292"/>
    </source>
</evidence>
<dbReference type="SMART" id="SM00220">
    <property type="entry name" value="S_TKc"/>
    <property type="match status" value="1"/>
</dbReference>
<dbReference type="Pfam" id="PF00069">
    <property type="entry name" value="Pkinase"/>
    <property type="match status" value="1"/>
</dbReference>
<dbReference type="InterPro" id="IPR017441">
    <property type="entry name" value="Protein_kinase_ATP_BS"/>
</dbReference>
<keyword evidence="5" id="KW-0418">Kinase</keyword>
<dbReference type="Proteomes" id="UP000230292">
    <property type="component" value="Unassembled WGS sequence"/>
</dbReference>
<keyword evidence="3" id="KW-0808">Transferase</keyword>
<feature type="region of interest" description="Disordered" evidence="10">
    <location>
        <begin position="1"/>
        <end position="24"/>
    </location>
</feature>
<evidence type="ECO:0000256" key="7">
    <source>
        <dbReference type="ARBA" id="ARBA00047899"/>
    </source>
</evidence>
<feature type="binding site" evidence="9">
    <location>
        <position position="98"/>
    </location>
    <ligand>
        <name>ATP</name>
        <dbReference type="ChEBI" id="CHEBI:30616"/>
    </ligand>
</feature>
<evidence type="ECO:0000259" key="11">
    <source>
        <dbReference type="PROSITE" id="PS50011"/>
    </source>
</evidence>
<feature type="region of interest" description="Disordered" evidence="10">
    <location>
        <begin position="268"/>
        <end position="287"/>
    </location>
</feature>
<feature type="domain" description="Protein kinase" evidence="11">
    <location>
        <begin position="66"/>
        <end position="365"/>
    </location>
</feature>
<dbReference type="Gene3D" id="1.10.510.10">
    <property type="entry name" value="Transferase(Phosphotransferase) domain 1"/>
    <property type="match status" value="1"/>
</dbReference>
<dbReference type="PANTHER" id="PTHR24356:SF1">
    <property type="entry name" value="SERINE_THREONINE-PROTEIN KINASE GREATWALL"/>
    <property type="match status" value="1"/>
</dbReference>
<dbReference type="PROSITE" id="PS50011">
    <property type="entry name" value="PROTEIN_KINASE_DOM"/>
    <property type="match status" value="1"/>
</dbReference>
<evidence type="ECO:0000256" key="1">
    <source>
        <dbReference type="ARBA" id="ARBA00012513"/>
    </source>
</evidence>
<gene>
    <name evidence="12" type="ORF">COW24_05190</name>
</gene>
<dbReference type="GO" id="GO:0004674">
    <property type="term" value="F:protein serine/threonine kinase activity"/>
    <property type="evidence" value="ECO:0007669"/>
    <property type="project" value="UniProtKB-KW"/>
</dbReference>
<dbReference type="GO" id="GO:0035556">
    <property type="term" value="P:intracellular signal transduction"/>
    <property type="evidence" value="ECO:0007669"/>
    <property type="project" value="TreeGrafter"/>
</dbReference>
<keyword evidence="2" id="KW-0723">Serine/threonine-protein kinase</keyword>
<evidence type="ECO:0000256" key="8">
    <source>
        <dbReference type="ARBA" id="ARBA00048679"/>
    </source>
</evidence>
<evidence type="ECO:0000256" key="5">
    <source>
        <dbReference type="ARBA" id="ARBA00022777"/>
    </source>
</evidence>
<comment type="catalytic activity">
    <reaction evidence="8">
        <text>L-seryl-[protein] + ATP = O-phospho-L-seryl-[protein] + ADP + H(+)</text>
        <dbReference type="Rhea" id="RHEA:17989"/>
        <dbReference type="Rhea" id="RHEA-COMP:9863"/>
        <dbReference type="Rhea" id="RHEA-COMP:11604"/>
        <dbReference type="ChEBI" id="CHEBI:15378"/>
        <dbReference type="ChEBI" id="CHEBI:29999"/>
        <dbReference type="ChEBI" id="CHEBI:30616"/>
        <dbReference type="ChEBI" id="CHEBI:83421"/>
        <dbReference type="ChEBI" id="CHEBI:456216"/>
        <dbReference type="EC" id="2.7.11.1"/>
    </reaction>
</comment>
<evidence type="ECO:0000256" key="3">
    <source>
        <dbReference type="ARBA" id="ARBA00022679"/>
    </source>
</evidence>
<dbReference type="InterPro" id="IPR050236">
    <property type="entry name" value="Ser_Thr_kinase_AGC"/>
</dbReference>
<dbReference type="InterPro" id="IPR011009">
    <property type="entry name" value="Kinase-like_dom_sf"/>
</dbReference>
<keyword evidence="4 9" id="KW-0547">Nucleotide-binding</keyword>
<name>A0A2M7H2K2_9BACT</name>
<keyword evidence="6 9" id="KW-0067">ATP-binding</keyword>
<dbReference type="SUPFAM" id="SSF56112">
    <property type="entry name" value="Protein kinase-like (PK-like)"/>
    <property type="match status" value="1"/>
</dbReference>
<evidence type="ECO:0000256" key="9">
    <source>
        <dbReference type="PROSITE-ProRule" id="PRU10141"/>
    </source>
</evidence>
<evidence type="ECO:0000256" key="10">
    <source>
        <dbReference type="SAM" id="MobiDB-lite"/>
    </source>
</evidence>